<dbReference type="AlphaFoldDB" id="A0A3D9HSP7"/>
<comment type="caution">
    <text evidence="2">The sequence shown here is derived from an EMBL/GenBank/DDBJ whole genome shotgun (WGS) entry which is preliminary data.</text>
</comment>
<accession>A0A3D9HSP7</accession>
<evidence type="ECO:0000313" key="3">
    <source>
        <dbReference type="Proteomes" id="UP000256845"/>
    </source>
</evidence>
<feature type="chain" id="PRO_5017733532" evidence="1">
    <location>
        <begin position="29"/>
        <end position="296"/>
    </location>
</feature>
<reference evidence="2 3" key="1">
    <citation type="submission" date="2018-07" db="EMBL/GenBank/DDBJ databases">
        <title>Genomic Encyclopedia of Type Strains, Phase III (KMG-III): the genomes of soil and plant-associated and newly described type strains.</title>
        <authorList>
            <person name="Whitman W."/>
        </authorList>
    </citation>
    <scope>NUCLEOTIDE SEQUENCE [LARGE SCALE GENOMIC DNA]</scope>
    <source>
        <strain evidence="2 3">CECT 8488</strain>
    </source>
</reference>
<proteinExistence type="predicted"/>
<sequence length="296" mass="33985">MVRVAVLLFRFLIWPALCLTLQAAPSLADNIAILPKPKSEQDVRYRYDRELLDLALKASSDFFGRYEIRTAKLVMTTKRTQREILSGMRINIMRSPTSDHLERNALPIRIPIMKGLLGYRVLMIRAEDQPKYDTVQTAADLTQYTLGQGNGWNDIPILEANGLKVERAPTYDSLFGMLAQSRFDFFPRGVNEILPELESRRARYPNLAADRALLLHYPFPVYFFVAGSAPDLAARVELGLRRLKEDGRLEKLLLKHFGQHIEELNLTGRRLIELRNPYLPEKTPLDETGLWYNPFG</sequence>
<gene>
    <name evidence="2" type="ORF">DFP90_102555</name>
</gene>
<evidence type="ECO:0000256" key="1">
    <source>
        <dbReference type="SAM" id="SignalP"/>
    </source>
</evidence>
<dbReference type="RefSeq" id="WP_218044618.1">
    <property type="nucleotide sequence ID" value="NZ_QRDW01000002.1"/>
</dbReference>
<keyword evidence="3" id="KW-1185">Reference proteome</keyword>
<dbReference type="SUPFAM" id="SSF53850">
    <property type="entry name" value="Periplasmic binding protein-like II"/>
    <property type="match status" value="1"/>
</dbReference>
<dbReference type="EMBL" id="QRDW01000002">
    <property type="protein sequence ID" value="RED52532.1"/>
    <property type="molecule type" value="Genomic_DNA"/>
</dbReference>
<feature type="signal peptide" evidence="1">
    <location>
        <begin position="1"/>
        <end position="28"/>
    </location>
</feature>
<protein>
    <submittedName>
        <fullName evidence="2">Amino acid ABC transporter substrate-binding protein (PAAT family)</fullName>
    </submittedName>
</protein>
<dbReference type="Proteomes" id="UP000256845">
    <property type="component" value="Unassembled WGS sequence"/>
</dbReference>
<organism evidence="2 3">
    <name type="scientific">Aestuariispira insulae</name>
    <dbReference type="NCBI Taxonomy" id="1461337"/>
    <lineage>
        <taxon>Bacteria</taxon>
        <taxon>Pseudomonadati</taxon>
        <taxon>Pseudomonadota</taxon>
        <taxon>Alphaproteobacteria</taxon>
        <taxon>Rhodospirillales</taxon>
        <taxon>Kiloniellaceae</taxon>
        <taxon>Aestuariispira</taxon>
    </lineage>
</organism>
<name>A0A3D9HSP7_9PROT</name>
<evidence type="ECO:0000313" key="2">
    <source>
        <dbReference type="EMBL" id="RED52532.1"/>
    </source>
</evidence>
<keyword evidence="1" id="KW-0732">Signal</keyword>